<dbReference type="Proteomes" id="UP000504638">
    <property type="component" value="Unplaced"/>
</dbReference>
<reference evidence="2 4" key="1">
    <citation type="submission" date="2020-01" db="EMBL/GenBank/DDBJ databases">
        <authorList>
            <consortium name="DOE Joint Genome Institute"/>
            <person name="Haridas S."/>
            <person name="Albert R."/>
            <person name="Binder M."/>
            <person name="Bloem J."/>
            <person name="Labutti K."/>
            <person name="Salamov A."/>
            <person name="Andreopoulos B."/>
            <person name="Baker S.E."/>
            <person name="Barry K."/>
            <person name="Bills G."/>
            <person name="Bluhm B.H."/>
            <person name="Cannon C."/>
            <person name="Castanera R."/>
            <person name="Culley D.E."/>
            <person name="Daum C."/>
            <person name="Ezra D."/>
            <person name="Gonzalez J.B."/>
            <person name="Henrissat B."/>
            <person name="Kuo A."/>
            <person name="Liang C."/>
            <person name="Lipzen A."/>
            <person name="Lutzoni F."/>
            <person name="Magnuson J."/>
            <person name="Mondo S."/>
            <person name="Nolan M."/>
            <person name="Ohm R."/>
            <person name="Pangilinan J."/>
            <person name="Park H.-J."/>
            <person name="Ramirez L."/>
            <person name="Alfaro M."/>
            <person name="Sun H."/>
            <person name="Tritt A."/>
            <person name="Yoshinaga Y."/>
            <person name="Zwiers L.-H."/>
            <person name="Turgeon B.G."/>
            <person name="Goodwin S.B."/>
            <person name="Spatafora J.W."/>
            <person name="Crous P.W."/>
            <person name="Grigoriev I.V."/>
        </authorList>
    </citation>
    <scope>NUCLEOTIDE SEQUENCE</scope>
    <source>
        <strain evidence="2 4">CBS 781.70</strain>
    </source>
</reference>
<feature type="region of interest" description="Disordered" evidence="1">
    <location>
        <begin position="423"/>
        <end position="465"/>
    </location>
</feature>
<feature type="region of interest" description="Disordered" evidence="1">
    <location>
        <begin position="1"/>
        <end position="28"/>
    </location>
</feature>
<dbReference type="AlphaFoldDB" id="A0A6G1G5W9"/>
<gene>
    <name evidence="2 4" type="ORF">P152DRAFT_315429</name>
</gene>
<reference evidence="4" key="3">
    <citation type="submission" date="2025-04" db="UniProtKB">
        <authorList>
            <consortium name="RefSeq"/>
        </authorList>
    </citation>
    <scope>IDENTIFICATION</scope>
    <source>
        <strain evidence="4">CBS 781.70</strain>
    </source>
</reference>
<evidence type="ECO:0000313" key="4">
    <source>
        <dbReference type="RefSeq" id="XP_033534972.1"/>
    </source>
</evidence>
<sequence>MDEMSMTPSAGTTVAGPNASSEDTRHTEQRRLFQQATEKVMGRPGYYTDVTVLMFKWTKELEQRGGLNEGDYVQKLSEVFADDFRFETKIIQLEESEEWVPTKRVIDAINIIKGDTQNTLIIIYYNGHGKLDLETKQLKWHATNHLDKPGSEHHSSVYWQKIENYLNDNVFVDVLAILDTCYAGNIGHKDIGGSDDRNYQLLTAGAFDKRAESGEQSFTNALVECLQILHRKHKGRPFELVDLQEEITHHEHRKKNPPSLLNRRRKYERPIKLAPLHKPDGNPAKENQVAPPCVAYLHLRLPLTDHELDNHAIEKLGRKLGHAIKETQLPISRVEWEGIKPMVRQRQLQSLKDVVSVAYFMHNRLRRGGAIYTKSHQGVSPVSLVLDESIHGTVNDPAEVEKDGTTMRGDVLGKRCRDEPLEKLNDKVAESTPLKKSRRVLGAGDRVQALNEEGSSLTPPVTDGE</sequence>
<evidence type="ECO:0000313" key="3">
    <source>
        <dbReference type="Proteomes" id="UP000504638"/>
    </source>
</evidence>
<dbReference type="RefSeq" id="XP_033534972.1">
    <property type="nucleotide sequence ID" value="XM_033675183.1"/>
</dbReference>
<keyword evidence="3" id="KW-1185">Reference proteome</keyword>
<protein>
    <submittedName>
        <fullName evidence="2 4">Uncharacterized protein</fullName>
    </submittedName>
</protein>
<dbReference type="EMBL" id="ML975155">
    <property type="protein sequence ID" value="KAF1813341.1"/>
    <property type="molecule type" value="Genomic_DNA"/>
</dbReference>
<dbReference type="GeneID" id="54415753"/>
<feature type="compositionally biased region" description="Polar residues" evidence="1">
    <location>
        <begin position="1"/>
        <end position="12"/>
    </location>
</feature>
<organism evidence="2">
    <name type="scientific">Eremomyces bilateralis CBS 781.70</name>
    <dbReference type="NCBI Taxonomy" id="1392243"/>
    <lineage>
        <taxon>Eukaryota</taxon>
        <taxon>Fungi</taxon>
        <taxon>Dikarya</taxon>
        <taxon>Ascomycota</taxon>
        <taxon>Pezizomycotina</taxon>
        <taxon>Dothideomycetes</taxon>
        <taxon>Dothideomycetes incertae sedis</taxon>
        <taxon>Eremomycetales</taxon>
        <taxon>Eremomycetaceae</taxon>
        <taxon>Eremomyces</taxon>
    </lineage>
</organism>
<evidence type="ECO:0000256" key="1">
    <source>
        <dbReference type="SAM" id="MobiDB-lite"/>
    </source>
</evidence>
<name>A0A6G1G5W9_9PEZI</name>
<proteinExistence type="predicted"/>
<dbReference type="OrthoDB" id="4760831at2759"/>
<evidence type="ECO:0000313" key="2">
    <source>
        <dbReference type="EMBL" id="KAF1813341.1"/>
    </source>
</evidence>
<accession>A0A6G1G5W9</accession>
<reference evidence="4" key="2">
    <citation type="submission" date="2020-04" db="EMBL/GenBank/DDBJ databases">
        <authorList>
            <consortium name="NCBI Genome Project"/>
        </authorList>
    </citation>
    <scope>NUCLEOTIDE SEQUENCE</scope>
    <source>
        <strain evidence="4">CBS 781.70</strain>
    </source>
</reference>